<evidence type="ECO:0000256" key="3">
    <source>
        <dbReference type="ARBA" id="ARBA00022833"/>
    </source>
</evidence>
<dbReference type="PANTHER" id="PTHR33202:SF6">
    <property type="entry name" value="ZINC UPTAKE REGULATION PROTEIN"/>
    <property type="match status" value="1"/>
</dbReference>
<accession>A0ABY5TRX2</accession>
<evidence type="ECO:0000256" key="6">
    <source>
        <dbReference type="ARBA" id="ARBA00023163"/>
    </source>
</evidence>
<organism evidence="7 8">
    <name type="scientific">SAR92 clade bacterium H455</name>
    <dbReference type="NCBI Taxonomy" id="2974818"/>
    <lineage>
        <taxon>Bacteria</taxon>
        <taxon>Pseudomonadati</taxon>
        <taxon>Pseudomonadota</taxon>
        <taxon>Gammaproteobacteria</taxon>
        <taxon>Cellvibrionales</taxon>
        <taxon>Porticoccaceae</taxon>
        <taxon>SAR92 clade</taxon>
    </lineage>
</organism>
<comment type="similarity">
    <text evidence="1">Belongs to the Fur family.</text>
</comment>
<dbReference type="Gene3D" id="3.30.1490.190">
    <property type="match status" value="1"/>
</dbReference>
<evidence type="ECO:0000256" key="4">
    <source>
        <dbReference type="ARBA" id="ARBA00023015"/>
    </source>
</evidence>
<name>A0ABY5TRX2_9GAMM</name>
<evidence type="ECO:0000256" key="2">
    <source>
        <dbReference type="ARBA" id="ARBA00022491"/>
    </source>
</evidence>
<dbReference type="InterPro" id="IPR036388">
    <property type="entry name" value="WH-like_DNA-bd_sf"/>
</dbReference>
<evidence type="ECO:0000313" key="7">
    <source>
        <dbReference type="EMBL" id="UVW35231.1"/>
    </source>
</evidence>
<protein>
    <submittedName>
        <fullName evidence="7">Transcriptional repressor</fullName>
    </submittedName>
</protein>
<dbReference type="Gene3D" id="1.10.10.10">
    <property type="entry name" value="Winged helix-like DNA-binding domain superfamily/Winged helix DNA-binding domain"/>
    <property type="match status" value="1"/>
</dbReference>
<evidence type="ECO:0000256" key="1">
    <source>
        <dbReference type="ARBA" id="ARBA00007957"/>
    </source>
</evidence>
<dbReference type="Proteomes" id="UP001059934">
    <property type="component" value="Chromosome"/>
</dbReference>
<evidence type="ECO:0000313" key="8">
    <source>
        <dbReference type="Proteomes" id="UP001059934"/>
    </source>
</evidence>
<dbReference type="PANTHER" id="PTHR33202">
    <property type="entry name" value="ZINC UPTAKE REGULATION PROTEIN"/>
    <property type="match status" value="1"/>
</dbReference>
<dbReference type="InterPro" id="IPR043135">
    <property type="entry name" value="Fur_C"/>
</dbReference>
<dbReference type="CDD" id="cd07153">
    <property type="entry name" value="Fur_like"/>
    <property type="match status" value="1"/>
</dbReference>
<dbReference type="InterPro" id="IPR036390">
    <property type="entry name" value="WH_DNA-bd_sf"/>
</dbReference>
<keyword evidence="6" id="KW-0804">Transcription</keyword>
<keyword evidence="8" id="KW-1185">Reference proteome</keyword>
<keyword evidence="4" id="KW-0805">Transcription regulation</keyword>
<keyword evidence="2" id="KW-0678">Repressor</keyword>
<dbReference type="InterPro" id="IPR002481">
    <property type="entry name" value="FUR"/>
</dbReference>
<reference evidence="7" key="1">
    <citation type="submission" date="2022-08" db="EMBL/GenBank/DDBJ databases">
        <title>Catabolic pathway analysis in culturable SAR92 clade bacteria reveals their overlooked roles in DMSP degradation in coastal seas.</title>
        <authorList>
            <person name="He X."/>
            <person name="Zhang X."/>
            <person name="Zhang Y."/>
        </authorList>
    </citation>
    <scope>NUCLEOTIDE SEQUENCE</scope>
    <source>
        <strain evidence="7">H455</strain>
    </source>
</reference>
<dbReference type="Pfam" id="PF01475">
    <property type="entry name" value="FUR"/>
    <property type="match status" value="1"/>
</dbReference>
<keyword evidence="3" id="KW-0862">Zinc</keyword>
<proteinExistence type="inferred from homology"/>
<dbReference type="SUPFAM" id="SSF46785">
    <property type="entry name" value="Winged helix' DNA-binding domain"/>
    <property type="match status" value="1"/>
</dbReference>
<dbReference type="EMBL" id="CP103416">
    <property type="protein sequence ID" value="UVW35231.1"/>
    <property type="molecule type" value="Genomic_DNA"/>
</dbReference>
<evidence type="ECO:0000256" key="5">
    <source>
        <dbReference type="ARBA" id="ARBA00023125"/>
    </source>
</evidence>
<gene>
    <name evidence="7" type="ORF">NYF23_01170</name>
</gene>
<sequence length="178" mass="19277">MLTNSRLVHQPHDHGRCINAALSRAEELCAASKARLTPTRKSVLQLLWQSHQPLGAYQLQDQLAVLTGKSIAPPTIYRAIEFLLGLGLIHRIASLNAYIGCPFPGSDHSNLFMICTKCGSAAEVAHNSLNELLQKASDKANFTLQSQALELFGLCPNCGLSAAQDKALSTESRKSPEN</sequence>
<keyword evidence="5" id="KW-0238">DNA-binding</keyword>